<comment type="caution">
    <text evidence="2">The sequence shown here is derived from an EMBL/GenBank/DDBJ whole genome shotgun (WGS) entry which is preliminary data.</text>
</comment>
<feature type="transmembrane region" description="Helical" evidence="1">
    <location>
        <begin position="497"/>
        <end position="519"/>
    </location>
</feature>
<feature type="transmembrane region" description="Helical" evidence="1">
    <location>
        <begin position="424"/>
        <end position="448"/>
    </location>
</feature>
<accession>F0GVD4</accession>
<feature type="transmembrane region" description="Helical" evidence="1">
    <location>
        <begin position="330"/>
        <end position="351"/>
    </location>
</feature>
<feature type="transmembrane region" description="Helical" evidence="1">
    <location>
        <begin position="187"/>
        <end position="207"/>
    </location>
</feature>
<feature type="transmembrane region" description="Helical" evidence="1">
    <location>
        <begin position="32"/>
        <end position="51"/>
    </location>
</feature>
<feature type="transmembrane region" description="Helical" evidence="1">
    <location>
        <begin position="259"/>
        <end position="281"/>
    </location>
</feature>
<reference evidence="2 3" key="1">
    <citation type="submission" date="2011-01" db="EMBL/GenBank/DDBJ databases">
        <authorList>
            <person name="Durkin A.S."/>
            <person name="Madupu R."/>
            <person name="Torralba M."/>
            <person name="Gillis M."/>
            <person name="Methe B."/>
            <person name="Sutton G."/>
            <person name="Nelson K.E."/>
        </authorList>
    </citation>
    <scope>NUCLEOTIDE SEQUENCE [LARGE SCALE GENOMIC DNA]</scope>
    <source>
        <strain evidence="2 3">ACS-065-V-Col13</strain>
    </source>
</reference>
<feature type="transmembrane region" description="Helical" evidence="1">
    <location>
        <begin position="371"/>
        <end position="391"/>
    </location>
</feature>
<keyword evidence="3" id="KW-1185">Reference proteome</keyword>
<protein>
    <submittedName>
        <fullName evidence="2">Conserved domain protein</fullName>
    </submittedName>
</protein>
<sequence length="558" mass="62532">MNRIGTIVKYAFKEELFAFNPKKKIANLPKNYLGRLIMLLWTYLFLGYIFYGVMKGALPVYIDQGEIAMYFTTFAIFVGLIILLIYAPKIYASFFVPKAISDYQTMPIGEGELFVGKLIGAVLSFFDFFIFFLLGLFIYFGETGFDLSVLIFGILNFFPMVFVPYSLITLIILIVKKFTNVNRHKKLMKNLGYVLMFIFIGVIYYFAFSSGYSSAKNDGDFGFWSRFSLSFAESLDRFKGVSNIFLQAKLFGLAVGGSILVKIIASLALIGICLALGLLIYKLADKYYYEAVFENEALPEKKTKETKKNKEVSLVKSSQFMAIYKRDLKIVTSNLMFLYMPILMILIFGMMSFTTGRQIIKDVDPNSLNTAYARLMTFGGSFLMGVLIWVNGSTASTSLSREGKGFYIFQTMPIDPKSHMRARLASAMTVSTVVNLIMALVVGFLIKIGLVNSLMIFLGLSLASFVSNMVGVYLSSININTNWKTPKDLLQGGVKTIGFYFGSMIVVGILLGLFILILSLTEGNIYLASGVDIILVGVITFIFYRLARAKFRGGFLDK</sequence>
<dbReference type="eggNOG" id="COG2898">
    <property type="taxonomic scope" value="Bacteria"/>
</dbReference>
<feature type="transmembrane region" description="Helical" evidence="1">
    <location>
        <begin position="118"/>
        <end position="141"/>
    </location>
</feature>
<keyword evidence="1" id="KW-0472">Membrane</keyword>
<proteinExistence type="predicted"/>
<organism evidence="2 3">
    <name type="scientific">Anaerococcus prevotii ACS-065-V-Col13</name>
    <dbReference type="NCBI Taxonomy" id="879305"/>
    <lineage>
        <taxon>Bacteria</taxon>
        <taxon>Bacillati</taxon>
        <taxon>Bacillota</taxon>
        <taxon>Tissierellia</taxon>
        <taxon>Tissierellales</taxon>
        <taxon>Peptoniphilaceae</taxon>
        <taxon>Anaerococcus</taxon>
    </lineage>
</organism>
<dbReference type="Proteomes" id="UP000005286">
    <property type="component" value="Unassembled WGS sequence"/>
</dbReference>
<keyword evidence="1" id="KW-1133">Transmembrane helix</keyword>
<evidence type="ECO:0000256" key="1">
    <source>
        <dbReference type="SAM" id="Phobius"/>
    </source>
</evidence>
<dbReference type="PATRIC" id="fig|879305.3.peg.765"/>
<evidence type="ECO:0000313" key="2">
    <source>
        <dbReference type="EMBL" id="EGC82217.1"/>
    </source>
</evidence>
<evidence type="ECO:0000313" key="3">
    <source>
        <dbReference type="Proteomes" id="UP000005286"/>
    </source>
</evidence>
<dbReference type="AlphaFoldDB" id="F0GVD4"/>
<keyword evidence="1" id="KW-0812">Transmembrane</keyword>
<dbReference type="RefSeq" id="WP_004834738.1">
    <property type="nucleotide sequence ID" value="NZ_AEXM01000015.1"/>
</dbReference>
<dbReference type="STRING" id="879305.HMPREF9290_0985"/>
<gene>
    <name evidence="2" type="ORF">HMPREF9290_0985</name>
</gene>
<feature type="transmembrane region" description="Helical" evidence="1">
    <location>
        <begin position="525"/>
        <end position="544"/>
    </location>
</feature>
<name>F0GVD4_9FIRM</name>
<dbReference type="EMBL" id="AEXM01000015">
    <property type="protein sequence ID" value="EGC82217.1"/>
    <property type="molecule type" value="Genomic_DNA"/>
</dbReference>
<feature type="transmembrane region" description="Helical" evidence="1">
    <location>
        <begin position="67"/>
        <end position="87"/>
    </location>
</feature>
<feature type="transmembrane region" description="Helical" evidence="1">
    <location>
        <begin position="147"/>
        <end position="175"/>
    </location>
</feature>
<feature type="transmembrane region" description="Helical" evidence="1">
    <location>
        <begin position="454"/>
        <end position="476"/>
    </location>
</feature>